<evidence type="ECO:0000313" key="3">
    <source>
        <dbReference type="Proteomes" id="UP000199412"/>
    </source>
</evidence>
<dbReference type="Proteomes" id="UP000199412">
    <property type="component" value="Unassembled WGS sequence"/>
</dbReference>
<dbReference type="EMBL" id="FNAP01000005">
    <property type="protein sequence ID" value="SDE25625.1"/>
    <property type="molecule type" value="Genomic_DNA"/>
</dbReference>
<dbReference type="InterPro" id="IPR006429">
    <property type="entry name" value="Phage_lambda_portal"/>
</dbReference>
<dbReference type="Pfam" id="PF05136">
    <property type="entry name" value="Phage_portal_2"/>
    <property type="match status" value="1"/>
</dbReference>
<reference evidence="2 3" key="1">
    <citation type="submission" date="2016-10" db="EMBL/GenBank/DDBJ databases">
        <authorList>
            <person name="de Groot N.N."/>
        </authorList>
    </citation>
    <scope>NUCLEOTIDE SEQUENCE [LARGE SCALE GENOMIC DNA]</scope>
    <source>
        <strain evidence="2 3">ATCC 700224</strain>
    </source>
</reference>
<feature type="region of interest" description="Disordered" evidence="1">
    <location>
        <begin position="466"/>
        <end position="486"/>
    </location>
</feature>
<proteinExistence type="predicted"/>
<dbReference type="NCBIfam" id="TIGR01539">
    <property type="entry name" value="portal_lambda"/>
    <property type="match status" value="1"/>
</dbReference>
<dbReference type="GO" id="GO:0005198">
    <property type="term" value="F:structural molecule activity"/>
    <property type="evidence" value="ECO:0007669"/>
    <property type="project" value="InterPro"/>
</dbReference>
<dbReference type="STRING" id="69960.SAMN05421720_1057"/>
<sequence>MAAPLSRIVRRLFRRSLDAGGSGRRWSGAPVSGRSLTNEVIGAGRTIQARAAHVVRNNAHAGAGVQGLVSNIVGPGIKPSSQHPDPATRERINEVAGDLLDHLDYDGPGGFYGAQAMACGQMVEVGECFGQLFEDSDEPGLTRLRLIHADQVPYEFPMIGPASRVRAGVELDDMGRVQAYHVLPRRPDDPTAPFVNAFTPVRIDARDMVHLFLPQEPGQLRGVSWFARVLLKLHELDQLDDATLVSAKARAMIMGAITDPEGNGGGMDGTQDGGVLTAGMEPGSLLNLPPGTGVDWFDPKAFEDYDAFTKAHLRAVAAGLGIPYEVLTGDLAGVNYSSIRAGLVEFRKRLEHWQHNVMVPRFCQPVWDRVVSTAGAAGLLPGYADDPAAFHRVEWLPPRQEWVDPKKDAEAEIIAIRAGLKSRTQAIAERGYDAEKIDAELAAERAREARLGLTVDTNPAVTTKAGLTPTLLTDESPAPEATDYAA</sequence>
<accession>A0A1G7BHC3</accession>
<dbReference type="AlphaFoldDB" id="A0A1G7BHC3"/>
<protein>
    <submittedName>
        <fullName evidence="2">Phage portal protein, lambda family</fullName>
    </submittedName>
</protein>
<evidence type="ECO:0000313" key="2">
    <source>
        <dbReference type="EMBL" id="SDE25625.1"/>
    </source>
</evidence>
<dbReference type="OrthoDB" id="9770450at2"/>
<gene>
    <name evidence="2" type="ORF">SAMN05421720_1057</name>
</gene>
<name>A0A1G7BHC3_9PROT</name>
<dbReference type="GO" id="GO:0019068">
    <property type="term" value="P:virion assembly"/>
    <property type="evidence" value="ECO:0007669"/>
    <property type="project" value="InterPro"/>
</dbReference>
<keyword evidence="3" id="KW-1185">Reference proteome</keyword>
<evidence type="ECO:0000256" key="1">
    <source>
        <dbReference type="SAM" id="MobiDB-lite"/>
    </source>
</evidence>
<dbReference type="RefSeq" id="WP_092784834.1">
    <property type="nucleotide sequence ID" value="NZ_FNAP01000005.1"/>
</dbReference>
<organism evidence="2 3">
    <name type="scientific">Rhodospira trueperi</name>
    <dbReference type="NCBI Taxonomy" id="69960"/>
    <lineage>
        <taxon>Bacteria</taxon>
        <taxon>Pseudomonadati</taxon>
        <taxon>Pseudomonadota</taxon>
        <taxon>Alphaproteobacteria</taxon>
        <taxon>Rhodospirillales</taxon>
        <taxon>Rhodospirillaceae</taxon>
        <taxon>Rhodospira</taxon>
    </lineage>
</organism>